<name>A0A2I0VWD1_9ASPA</name>
<dbReference type="GO" id="GO:0003677">
    <property type="term" value="F:DNA binding"/>
    <property type="evidence" value="ECO:0007669"/>
    <property type="project" value="UniProtKB-KW"/>
</dbReference>
<evidence type="ECO:0000256" key="3">
    <source>
        <dbReference type="ARBA" id="ARBA00022695"/>
    </source>
</evidence>
<evidence type="ECO:0000256" key="10">
    <source>
        <dbReference type="ARBA" id="ARBA00022908"/>
    </source>
</evidence>
<evidence type="ECO:0000256" key="6">
    <source>
        <dbReference type="ARBA" id="ARBA00022750"/>
    </source>
</evidence>
<dbReference type="Pfam" id="PF00665">
    <property type="entry name" value="rve"/>
    <property type="match status" value="1"/>
</dbReference>
<evidence type="ECO:0000256" key="11">
    <source>
        <dbReference type="ARBA" id="ARBA00022918"/>
    </source>
</evidence>
<evidence type="ECO:0000313" key="18">
    <source>
        <dbReference type="EMBL" id="PKU67721.1"/>
    </source>
</evidence>
<feature type="region of interest" description="Disordered" evidence="15">
    <location>
        <begin position="697"/>
        <end position="722"/>
    </location>
</feature>
<dbReference type="FunFam" id="1.10.340.70:FF:000001">
    <property type="entry name" value="Retrovirus-related Pol polyprotein from transposon gypsy-like Protein"/>
    <property type="match status" value="1"/>
</dbReference>
<reference evidence="18 19" key="2">
    <citation type="journal article" date="2017" name="Nature">
        <title>The Apostasia genome and the evolution of orchids.</title>
        <authorList>
            <person name="Zhang G.Q."/>
            <person name="Liu K.W."/>
            <person name="Li Z."/>
            <person name="Lohaus R."/>
            <person name="Hsiao Y.Y."/>
            <person name="Niu S.C."/>
            <person name="Wang J.Y."/>
            <person name="Lin Y.C."/>
            <person name="Xu Q."/>
            <person name="Chen L.J."/>
            <person name="Yoshida K."/>
            <person name="Fujiwara S."/>
            <person name="Wang Z.W."/>
            <person name="Zhang Y.Q."/>
            <person name="Mitsuda N."/>
            <person name="Wang M."/>
            <person name="Liu G.H."/>
            <person name="Pecoraro L."/>
            <person name="Huang H.X."/>
            <person name="Xiao X.J."/>
            <person name="Lin M."/>
            <person name="Wu X.Y."/>
            <person name="Wu W.L."/>
            <person name="Chen Y.Y."/>
            <person name="Chang S.B."/>
            <person name="Sakamoto S."/>
            <person name="Ohme-Takagi M."/>
            <person name="Yagi M."/>
            <person name="Zeng S.J."/>
            <person name="Shen C.Y."/>
            <person name="Yeh C.M."/>
            <person name="Luo Y.B."/>
            <person name="Tsai W.C."/>
            <person name="Van de Peer Y."/>
            <person name="Liu Z.J."/>
        </authorList>
    </citation>
    <scope>NUCLEOTIDE SEQUENCE [LARGE SCALE GENOMIC DNA]</scope>
    <source>
        <tissue evidence="18">The whole plant</tissue>
    </source>
</reference>
<evidence type="ECO:0000256" key="8">
    <source>
        <dbReference type="ARBA" id="ARBA00022801"/>
    </source>
</evidence>
<dbReference type="InterPro" id="IPR050951">
    <property type="entry name" value="Retrovirus_Pol_polyprotein"/>
</dbReference>
<keyword evidence="6" id="KW-0064">Aspartyl protease</keyword>
<keyword evidence="8" id="KW-0378">Hydrolase</keyword>
<dbReference type="InterPro" id="IPR001584">
    <property type="entry name" value="Integrase_cat-core"/>
</dbReference>
<keyword evidence="2" id="KW-0808">Transferase</keyword>
<dbReference type="GO" id="GO:0003964">
    <property type="term" value="F:RNA-directed DNA polymerase activity"/>
    <property type="evidence" value="ECO:0007669"/>
    <property type="project" value="UniProtKB-KW"/>
</dbReference>
<keyword evidence="13" id="KW-0238">DNA-binding</keyword>
<dbReference type="EMBL" id="KZ503168">
    <property type="protein sequence ID" value="PKU67721.1"/>
    <property type="molecule type" value="Genomic_DNA"/>
</dbReference>
<accession>A0A2I0VWD1</accession>
<dbReference type="SUPFAM" id="SSF56672">
    <property type="entry name" value="DNA/RNA polymerases"/>
    <property type="match status" value="1"/>
</dbReference>
<keyword evidence="19" id="KW-1185">Reference proteome</keyword>
<keyword evidence="4" id="KW-0540">Nuclease</keyword>
<dbReference type="InterPro" id="IPR043128">
    <property type="entry name" value="Rev_trsase/Diguanyl_cyclase"/>
</dbReference>
<feature type="compositionally biased region" description="Polar residues" evidence="15">
    <location>
        <begin position="712"/>
        <end position="722"/>
    </location>
</feature>
<keyword evidence="5" id="KW-0479">Metal-binding</keyword>
<dbReference type="PANTHER" id="PTHR37984">
    <property type="entry name" value="PROTEIN CBG26694"/>
    <property type="match status" value="1"/>
</dbReference>
<proteinExistence type="predicted"/>
<sequence>MPFGLCNAPATFLRLMSEILKPLMGKCCVVYFDDILVFSPSVEEHWKDLRAVFQILRQHKLYLNKTKCEFATTSVHFLGYIVSAEGVGMDPNKISAIQQWQQPRTLTEVRSFHGLANFYRRFIRGFSIIMAPITDCLKASTFKWGVEQQRSFDTLKSALTEAPVLAAPNFSKPFQVDTDASAVGIGAVLSQDERPVEFFSEKLSQARQKWSAYEQELYAVIRALKQWEHYLLHSDFVLCSDNQALQYLNSQKSINKMHARWIVFLQRFSFVLMHKSGKQNRVADALSRRAALLVQLQTEVTGLELLKDLYATDKDFADAWERCSIGQPLGDYTVRHGFLFKGNSLCIPESSVRLQLIREMHSGGLAAHVGREKTIEQMRARFFWPHLRRDVAKFVQSCPVCQVYKGQRQNTGLYNPLPVPVTIWEDLSMDFVLGLPRTKKGVDSIMVVVDRFSKMAHFIACKKTADALSVARLFFREVVRLHGLPRSITSDRDVKFISHFWRELWRQLQTELKLSSAYHPQTDGQTEVVNRTLGNMLRCLVQDNPKRWDEILSQAEFAYNSMPNRSTGMCPFNIVYTKAPNHIVDIAVLPKCRNAVATKLAGDFKTMLDNVRRTLQDSNDSYKQAADTHRRHMTFQPGDLVMVRMRKERYPAGTYSKLAPRKLGPVTIKHKISDNAYVVELPSDVLTSSTFNVADISPFHPTDGADTEIDSSDSNPVTEGEN</sequence>
<dbReference type="FunFam" id="3.30.70.270:FF:000020">
    <property type="entry name" value="Transposon Tf2-6 polyprotein-like Protein"/>
    <property type="match status" value="1"/>
</dbReference>
<keyword evidence="7" id="KW-0255">Endonuclease</keyword>
<evidence type="ECO:0000256" key="12">
    <source>
        <dbReference type="ARBA" id="ARBA00022932"/>
    </source>
</evidence>
<dbReference type="GO" id="GO:0003887">
    <property type="term" value="F:DNA-directed DNA polymerase activity"/>
    <property type="evidence" value="ECO:0007669"/>
    <property type="project" value="UniProtKB-KW"/>
</dbReference>
<keyword evidence="14" id="KW-0233">DNA recombination</keyword>
<evidence type="ECO:0000256" key="4">
    <source>
        <dbReference type="ARBA" id="ARBA00022722"/>
    </source>
</evidence>
<dbReference type="InterPro" id="IPR041588">
    <property type="entry name" value="Integrase_H2C2"/>
</dbReference>
<dbReference type="Pfam" id="PF17921">
    <property type="entry name" value="Integrase_H2C2"/>
    <property type="match status" value="1"/>
</dbReference>
<dbReference type="GO" id="GO:0004519">
    <property type="term" value="F:endonuclease activity"/>
    <property type="evidence" value="ECO:0007669"/>
    <property type="project" value="UniProtKB-KW"/>
</dbReference>
<dbReference type="Gene3D" id="3.30.420.10">
    <property type="entry name" value="Ribonuclease H-like superfamily/Ribonuclease H"/>
    <property type="match status" value="2"/>
</dbReference>
<evidence type="ECO:0000313" key="19">
    <source>
        <dbReference type="Proteomes" id="UP000233837"/>
    </source>
</evidence>
<evidence type="ECO:0000256" key="9">
    <source>
        <dbReference type="ARBA" id="ARBA00022842"/>
    </source>
</evidence>
<reference evidence="18 19" key="1">
    <citation type="journal article" date="2016" name="Sci. Rep.">
        <title>The Dendrobium catenatum Lindl. genome sequence provides insights into polysaccharide synthase, floral development and adaptive evolution.</title>
        <authorList>
            <person name="Zhang G.Q."/>
            <person name="Xu Q."/>
            <person name="Bian C."/>
            <person name="Tsai W.C."/>
            <person name="Yeh C.M."/>
            <person name="Liu K.W."/>
            <person name="Yoshida K."/>
            <person name="Zhang L.S."/>
            <person name="Chang S.B."/>
            <person name="Chen F."/>
            <person name="Shi Y."/>
            <person name="Su Y.Y."/>
            <person name="Zhang Y.Q."/>
            <person name="Chen L.J."/>
            <person name="Yin Y."/>
            <person name="Lin M."/>
            <person name="Huang H."/>
            <person name="Deng H."/>
            <person name="Wang Z.W."/>
            <person name="Zhu S.L."/>
            <person name="Zhao X."/>
            <person name="Deng C."/>
            <person name="Niu S.C."/>
            <person name="Huang J."/>
            <person name="Wang M."/>
            <person name="Liu G.H."/>
            <person name="Yang H.J."/>
            <person name="Xiao X.J."/>
            <person name="Hsiao Y.Y."/>
            <person name="Wu W.L."/>
            <person name="Chen Y.Y."/>
            <person name="Mitsuda N."/>
            <person name="Ohme-Takagi M."/>
            <person name="Luo Y.B."/>
            <person name="Van de Peer Y."/>
            <person name="Liu Z.J."/>
        </authorList>
    </citation>
    <scope>NUCLEOTIDE SEQUENCE [LARGE SCALE GENOMIC DNA]</scope>
    <source>
        <tissue evidence="18">The whole plant</tissue>
    </source>
</reference>
<dbReference type="Pfam" id="PF24626">
    <property type="entry name" value="SH3_Tf2-1"/>
    <property type="match status" value="1"/>
</dbReference>
<dbReference type="FunFam" id="3.30.70.270:FF:000003">
    <property type="entry name" value="Transposon Ty3-G Gag-Pol polyprotein"/>
    <property type="match status" value="1"/>
</dbReference>
<evidence type="ECO:0000256" key="5">
    <source>
        <dbReference type="ARBA" id="ARBA00022723"/>
    </source>
</evidence>
<organism evidence="18 19">
    <name type="scientific">Dendrobium catenatum</name>
    <dbReference type="NCBI Taxonomy" id="906689"/>
    <lineage>
        <taxon>Eukaryota</taxon>
        <taxon>Viridiplantae</taxon>
        <taxon>Streptophyta</taxon>
        <taxon>Embryophyta</taxon>
        <taxon>Tracheophyta</taxon>
        <taxon>Spermatophyta</taxon>
        <taxon>Magnoliopsida</taxon>
        <taxon>Liliopsida</taxon>
        <taxon>Asparagales</taxon>
        <taxon>Orchidaceae</taxon>
        <taxon>Epidendroideae</taxon>
        <taxon>Malaxideae</taxon>
        <taxon>Dendrobiinae</taxon>
        <taxon>Dendrobium</taxon>
    </lineage>
</organism>
<dbReference type="InterPro" id="IPR012337">
    <property type="entry name" value="RNaseH-like_sf"/>
</dbReference>
<dbReference type="CDD" id="cd09274">
    <property type="entry name" value="RNase_HI_RT_Ty3"/>
    <property type="match status" value="1"/>
</dbReference>
<dbReference type="GO" id="GO:0015074">
    <property type="term" value="P:DNA integration"/>
    <property type="evidence" value="ECO:0007669"/>
    <property type="project" value="UniProtKB-KW"/>
</dbReference>
<feature type="domain" description="Reverse transcriptase" evidence="16">
    <location>
        <begin position="1"/>
        <end position="82"/>
    </location>
</feature>
<dbReference type="PANTHER" id="PTHR37984:SF5">
    <property type="entry name" value="PROTEIN NYNRIN-LIKE"/>
    <property type="match status" value="1"/>
</dbReference>
<evidence type="ECO:0000256" key="13">
    <source>
        <dbReference type="ARBA" id="ARBA00023125"/>
    </source>
</evidence>
<dbReference type="InterPro" id="IPR043502">
    <property type="entry name" value="DNA/RNA_pol_sf"/>
</dbReference>
<dbReference type="InterPro" id="IPR041373">
    <property type="entry name" value="RT_RNaseH"/>
</dbReference>
<dbReference type="GO" id="GO:0004190">
    <property type="term" value="F:aspartic-type endopeptidase activity"/>
    <property type="evidence" value="ECO:0007669"/>
    <property type="project" value="UniProtKB-KW"/>
</dbReference>
<evidence type="ECO:0000256" key="15">
    <source>
        <dbReference type="SAM" id="MobiDB-lite"/>
    </source>
</evidence>
<gene>
    <name evidence="18" type="ORF">MA16_Dca013751</name>
</gene>
<evidence type="ECO:0000259" key="17">
    <source>
        <dbReference type="PROSITE" id="PS50994"/>
    </source>
</evidence>
<dbReference type="PROSITE" id="PS50994">
    <property type="entry name" value="INTEGRASE"/>
    <property type="match status" value="1"/>
</dbReference>
<dbReference type="InterPro" id="IPR000477">
    <property type="entry name" value="RT_dom"/>
</dbReference>
<dbReference type="GO" id="GO:0046872">
    <property type="term" value="F:metal ion binding"/>
    <property type="evidence" value="ECO:0007669"/>
    <property type="project" value="UniProtKB-KW"/>
</dbReference>
<dbReference type="Pfam" id="PF17917">
    <property type="entry name" value="RT_RNaseH"/>
    <property type="match status" value="1"/>
</dbReference>
<dbReference type="CDD" id="cd01647">
    <property type="entry name" value="RT_LTR"/>
    <property type="match status" value="1"/>
</dbReference>
<dbReference type="InterPro" id="IPR056924">
    <property type="entry name" value="SH3_Tf2-1"/>
</dbReference>
<dbReference type="InterPro" id="IPR036397">
    <property type="entry name" value="RNaseH_sf"/>
</dbReference>
<dbReference type="Proteomes" id="UP000233837">
    <property type="component" value="Unassembled WGS sequence"/>
</dbReference>
<keyword evidence="1" id="KW-0645">Protease</keyword>
<keyword evidence="9" id="KW-0460">Magnesium</keyword>
<feature type="domain" description="Integrase catalytic" evidence="17">
    <location>
        <begin position="414"/>
        <end position="579"/>
    </location>
</feature>
<dbReference type="GO" id="GO:0006508">
    <property type="term" value="P:proteolysis"/>
    <property type="evidence" value="ECO:0007669"/>
    <property type="project" value="UniProtKB-KW"/>
</dbReference>
<evidence type="ECO:0000256" key="2">
    <source>
        <dbReference type="ARBA" id="ARBA00022679"/>
    </source>
</evidence>
<keyword evidence="11" id="KW-0695">RNA-directed DNA polymerase</keyword>
<keyword evidence="3" id="KW-0548">Nucleotidyltransferase</keyword>
<evidence type="ECO:0000256" key="7">
    <source>
        <dbReference type="ARBA" id="ARBA00022759"/>
    </source>
</evidence>
<protein>
    <submittedName>
        <fullName evidence="18">Putative mitochondrial protein</fullName>
    </submittedName>
</protein>
<dbReference type="SUPFAM" id="SSF53098">
    <property type="entry name" value="Ribonuclease H-like"/>
    <property type="match status" value="1"/>
</dbReference>
<dbReference type="AlphaFoldDB" id="A0A2I0VWD1"/>
<dbReference type="Gene3D" id="3.30.70.270">
    <property type="match status" value="2"/>
</dbReference>
<evidence type="ECO:0000256" key="14">
    <source>
        <dbReference type="ARBA" id="ARBA00023172"/>
    </source>
</evidence>
<dbReference type="FunFam" id="3.30.420.10:FF:000032">
    <property type="entry name" value="Retrovirus-related Pol polyprotein from transposon 297-like Protein"/>
    <property type="match status" value="1"/>
</dbReference>
<keyword evidence="12" id="KW-0239">DNA-directed DNA polymerase</keyword>
<evidence type="ECO:0000256" key="1">
    <source>
        <dbReference type="ARBA" id="ARBA00022670"/>
    </source>
</evidence>
<dbReference type="PROSITE" id="PS50878">
    <property type="entry name" value="RT_POL"/>
    <property type="match status" value="1"/>
</dbReference>
<dbReference type="Gene3D" id="1.10.340.70">
    <property type="match status" value="1"/>
</dbReference>
<dbReference type="Pfam" id="PF00078">
    <property type="entry name" value="RVT_1"/>
    <property type="match status" value="1"/>
</dbReference>
<evidence type="ECO:0000259" key="16">
    <source>
        <dbReference type="PROSITE" id="PS50878"/>
    </source>
</evidence>
<dbReference type="GO" id="GO:0006310">
    <property type="term" value="P:DNA recombination"/>
    <property type="evidence" value="ECO:0007669"/>
    <property type="project" value="UniProtKB-KW"/>
</dbReference>
<keyword evidence="10" id="KW-0229">DNA integration</keyword>